<dbReference type="PANTHER" id="PTHR30329">
    <property type="entry name" value="STATOR ELEMENT OF FLAGELLAR MOTOR COMPLEX"/>
    <property type="match status" value="1"/>
</dbReference>
<dbReference type="InterPro" id="IPR006665">
    <property type="entry name" value="OmpA-like"/>
</dbReference>
<reference evidence="9" key="1">
    <citation type="submission" date="2020-01" db="EMBL/GenBank/DDBJ databases">
        <authorList>
            <person name="Meier V. D."/>
            <person name="Meier V D."/>
        </authorList>
    </citation>
    <scope>NUCLEOTIDE SEQUENCE</scope>
    <source>
        <strain evidence="9">HLG_WM_MAG_10</strain>
    </source>
</reference>
<dbReference type="Gene3D" id="3.30.1330.60">
    <property type="entry name" value="OmpA-like domain"/>
    <property type="match status" value="1"/>
</dbReference>
<dbReference type="SUPFAM" id="SSF82171">
    <property type="entry name" value="DPP6 N-terminal domain-like"/>
    <property type="match status" value="1"/>
</dbReference>
<dbReference type="Gene3D" id="1.25.40.10">
    <property type="entry name" value="Tetratricopeptide repeat domain"/>
    <property type="match status" value="1"/>
</dbReference>
<dbReference type="PROSITE" id="PS50005">
    <property type="entry name" value="TPR"/>
    <property type="match status" value="1"/>
</dbReference>
<accession>A0A6S6STT0</accession>
<dbReference type="Pfam" id="PF00691">
    <property type="entry name" value="OmpA"/>
    <property type="match status" value="1"/>
</dbReference>
<feature type="domain" description="OmpA-like" evidence="8">
    <location>
        <begin position="733"/>
        <end position="855"/>
    </location>
</feature>
<dbReference type="PROSITE" id="PS51123">
    <property type="entry name" value="OMPA_2"/>
    <property type="match status" value="1"/>
</dbReference>
<keyword evidence="7" id="KW-0732">Signal</keyword>
<gene>
    <name evidence="9" type="ORF">HELGO_WM16160</name>
</gene>
<organism evidence="9">
    <name type="scientific">uncultured Aureispira sp</name>
    <dbReference type="NCBI Taxonomy" id="1331704"/>
    <lineage>
        <taxon>Bacteria</taxon>
        <taxon>Pseudomonadati</taxon>
        <taxon>Bacteroidota</taxon>
        <taxon>Saprospiria</taxon>
        <taxon>Saprospirales</taxon>
        <taxon>Saprospiraceae</taxon>
        <taxon>Aureispira</taxon>
        <taxon>environmental samples</taxon>
    </lineage>
</organism>
<sequence>MKYSILIFALMYCWQPIWAQNTKANTAKAERYFKNLGYAQYIELMGGEDWAKLGRETLMKLGTSYRKVGDFKNAEKVYRSLIEQKDDTPLNRLYYAQALQANGYYFKAGEEYKKCQAALNGENNSIEDKRAVEGYQACSQVAAFKAKGQVTIRNVAELNTPKLDFSPMYYNDGLVFVSTRKLASLEKVDYWMNDNCMDLYYAPLNGEKFSKPASFSDQLNTKFHEGPVSFTDDEQKVFFTRNNFKNGKRGKSDDRITKLKIYSAVLKKGLWKEVAELPFNGENFDVCHPALSADERVMVFSSSEGKDAQGGMDLYVSYWVGNSWTTPVNLGPSINTPGNEVFPYIYKDGRLYFSSNGHGGVGGLDLFMAMSAGNDTLTKWTYPMNIGAPFNSSYDDFGLILNTEGTEGYLTSNRIGGKGKDDIYHFKLNETSLESVKPKPLMPIEICVYDKADNVRIEGATVNIRRANAAALSADERKEMGITDGKNIILSLTPVREGANEYMIQLNNNTNVGTPQNKGSKEEQYRTDDEGTFLYSLYASEEYVFEVKKKGYIDVQEYFLMPADGDLEEFCVGITKSADMFANSNNTNNPNNPNNPNDPNNPNGGNNSLNPNTLIGPDGQPIPTDQPYIAGVVLNKEYNRPLPRTEVTLLNRCTGEESVMSVDETGRYAFPLECGCDYVVKARKDNFIGSNKVLTLVKAEDCKPVIAELLMTPGFDKLGEPIVIAGQTITESLKEGDIIQMRDIFYDFDKYYIRGDASPDLDRLVGLMQQFASMKIELSSHTDSRGTNQYNDQLSANRAKSAKEYLIKKGIAADRITAVGYGENRLQNNCRDGATCNEYEHQRNRRTEVLITSFDQAEYIKVYYENNEPKTVDPKRN</sequence>
<name>A0A6S6STT0_9BACT</name>
<keyword evidence="4" id="KW-0802">TPR repeat</keyword>
<dbReference type="SUPFAM" id="SSF103088">
    <property type="entry name" value="OmpA-like"/>
    <property type="match status" value="1"/>
</dbReference>
<keyword evidence="3" id="KW-0998">Cell outer membrane</keyword>
<dbReference type="InterPro" id="IPR011990">
    <property type="entry name" value="TPR-like_helical_dom_sf"/>
</dbReference>
<keyword evidence="2 5" id="KW-0472">Membrane</keyword>
<evidence type="ECO:0000256" key="3">
    <source>
        <dbReference type="ARBA" id="ARBA00023237"/>
    </source>
</evidence>
<dbReference type="Pfam" id="PF07676">
    <property type="entry name" value="PD40"/>
    <property type="match status" value="1"/>
</dbReference>
<feature type="region of interest" description="Disordered" evidence="6">
    <location>
        <begin position="582"/>
        <end position="621"/>
    </location>
</feature>
<evidence type="ECO:0000256" key="1">
    <source>
        <dbReference type="ARBA" id="ARBA00004442"/>
    </source>
</evidence>
<evidence type="ECO:0000256" key="5">
    <source>
        <dbReference type="PROSITE-ProRule" id="PRU00473"/>
    </source>
</evidence>
<dbReference type="PANTHER" id="PTHR30329:SF21">
    <property type="entry name" value="LIPOPROTEIN YIAD-RELATED"/>
    <property type="match status" value="1"/>
</dbReference>
<comment type="subcellular location">
    <subcellularLocation>
        <location evidence="1">Cell outer membrane</location>
    </subcellularLocation>
</comment>
<dbReference type="GO" id="GO:0009279">
    <property type="term" value="C:cell outer membrane"/>
    <property type="evidence" value="ECO:0007669"/>
    <property type="project" value="UniProtKB-SubCell"/>
</dbReference>
<dbReference type="CDD" id="cd07185">
    <property type="entry name" value="OmpA_C-like"/>
    <property type="match status" value="1"/>
</dbReference>
<dbReference type="InterPro" id="IPR019734">
    <property type="entry name" value="TPR_rpt"/>
</dbReference>
<proteinExistence type="predicted"/>
<dbReference type="PRINTS" id="PR01021">
    <property type="entry name" value="OMPADOMAIN"/>
</dbReference>
<dbReference type="InterPro" id="IPR050330">
    <property type="entry name" value="Bact_OuterMem_StrucFunc"/>
</dbReference>
<feature type="compositionally biased region" description="Low complexity" evidence="6">
    <location>
        <begin position="583"/>
        <end position="614"/>
    </location>
</feature>
<evidence type="ECO:0000259" key="8">
    <source>
        <dbReference type="PROSITE" id="PS51123"/>
    </source>
</evidence>
<evidence type="ECO:0000256" key="4">
    <source>
        <dbReference type="PROSITE-ProRule" id="PRU00339"/>
    </source>
</evidence>
<keyword evidence="9" id="KW-0449">Lipoprotein</keyword>
<evidence type="ECO:0000256" key="6">
    <source>
        <dbReference type="SAM" id="MobiDB-lite"/>
    </source>
</evidence>
<evidence type="ECO:0000313" key="9">
    <source>
        <dbReference type="EMBL" id="CAA6813950.1"/>
    </source>
</evidence>
<evidence type="ECO:0000256" key="7">
    <source>
        <dbReference type="SAM" id="SignalP"/>
    </source>
</evidence>
<feature type="signal peptide" evidence="7">
    <location>
        <begin position="1"/>
        <end position="19"/>
    </location>
</feature>
<evidence type="ECO:0000256" key="2">
    <source>
        <dbReference type="ARBA" id="ARBA00023136"/>
    </source>
</evidence>
<dbReference type="InterPro" id="IPR011659">
    <property type="entry name" value="WD40"/>
</dbReference>
<dbReference type="AlphaFoldDB" id="A0A6S6STT0"/>
<dbReference type="EMBL" id="CACVAQ010000211">
    <property type="protein sequence ID" value="CAA6813950.1"/>
    <property type="molecule type" value="Genomic_DNA"/>
</dbReference>
<feature type="repeat" description="TPR" evidence="4">
    <location>
        <begin position="55"/>
        <end position="88"/>
    </location>
</feature>
<dbReference type="SUPFAM" id="SSF48452">
    <property type="entry name" value="TPR-like"/>
    <property type="match status" value="1"/>
</dbReference>
<protein>
    <submittedName>
        <fullName evidence="9">Outer membrane lipoprotein omp16</fullName>
    </submittedName>
</protein>
<dbReference type="InterPro" id="IPR036737">
    <property type="entry name" value="OmpA-like_sf"/>
</dbReference>
<dbReference type="InterPro" id="IPR006664">
    <property type="entry name" value="OMP_bac"/>
</dbReference>
<feature type="chain" id="PRO_5027610951" evidence="7">
    <location>
        <begin position="20"/>
        <end position="877"/>
    </location>
</feature>